<keyword evidence="2" id="KW-1185">Reference proteome</keyword>
<protein>
    <submittedName>
        <fullName evidence="1">Uncharacterized protein</fullName>
    </submittedName>
</protein>
<evidence type="ECO:0000313" key="1">
    <source>
        <dbReference type="EMBL" id="CAG35777.1"/>
    </source>
</evidence>
<dbReference type="AlphaFoldDB" id="Q6APE7"/>
<name>Q6APE7_DESPS</name>
<dbReference type="EMBL" id="CR522870">
    <property type="protein sequence ID" value="CAG35777.1"/>
    <property type="molecule type" value="Genomic_DNA"/>
</dbReference>
<dbReference type="HOGENOM" id="CLU_194399_0_0_7"/>
<accession>Q6APE7</accession>
<dbReference type="STRING" id="177439.DP1048"/>
<gene>
    <name evidence="1" type="ordered locus">DP1048</name>
</gene>
<proteinExistence type="predicted"/>
<sequence>MKMFIGITQDLQEASKNISKDFQGMQICTELGPFISSSDASQWMEFMIARSENMIPILPLPAISQGSAWYGYTLEDAGSDIL</sequence>
<reference evidence="2" key="1">
    <citation type="journal article" date="2004" name="Environ. Microbiol.">
        <title>The genome of Desulfotalea psychrophila, a sulfate-reducing bacterium from permanently cold Arctic sediments.</title>
        <authorList>
            <person name="Rabus R."/>
            <person name="Ruepp A."/>
            <person name="Frickey T."/>
            <person name="Rattei T."/>
            <person name="Fartmann B."/>
            <person name="Stark M."/>
            <person name="Bauer M."/>
            <person name="Zibat A."/>
            <person name="Lombardot T."/>
            <person name="Becker I."/>
            <person name="Amann J."/>
            <person name="Gellner K."/>
            <person name="Teeling H."/>
            <person name="Leuschner W.D."/>
            <person name="Gloeckner F.-O."/>
            <person name="Lupas A.N."/>
            <person name="Amann R."/>
            <person name="Klenk H.-P."/>
        </authorList>
    </citation>
    <scope>NUCLEOTIDE SEQUENCE [LARGE SCALE GENOMIC DNA]</scope>
    <source>
        <strain evidence="2">DSM 12343 / LSv54</strain>
    </source>
</reference>
<evidence type="ECO:0000313" key="2">
    <source>
        <dbReference type="Proteomes" id="UP000000602"/>
    </source>
</evidence>
<dbReference type="Proteomes" id="UP000000602">
    <property type="component" value="Chromosome"/>
</dbReference>
<dbReference type="OrthoDB" id="5432312at2"/>
<dbReference type="RefSeq" id="WP_011188291.1">
    <property type="nucleotide sequence ID" value="NC_006138.1"/>
</dbReference>
<dbReference type="KEGG" id="dps:DP1048"/>
<organism evidence="1 2">
    <name type="scientific">Desulfotalea psychrophila (strain LSv54 / DSM 12343)</name>
    <dbReference type="NCBI Taxonomy" id="177439"/>
    <lineage>
        <taxon>Bacteria</taxon>
        <taxon>Pseudomonadati</taxon>
        <taxon>Thermodesulfobacteriota</taxon>
        <taxon>Desulfobulbia</taxon>
        <taxon>Desulfobulbales</taxon>
        <taxon>Desulfocapsaceae</taxon>
        <taxon>Desulfotalea</taxon>
    </lineage>
</organism>